<evidence type="ECO:0000256" key="2">
    <source>
        <dbReference type="SAM" id="SignalP"/>
    </source>
</evidence>
<evidence type="ECO:0000256" key="1">
    <source>
        <dbReference type="SAM" id="MobiDB-lite"/>
    </source>
</evidence>
<feature type="chain" id="PRO_5019775287" evidence="2">
    <location>
        <begin position="21"/>
        <end position="488"/>
    </location>
</feature>
<keyword evidence="2" id="KW-0732">Signal</keyword>
<dbReference type="InterPro" id="IPR050491">
    <property type="entry name" value="AmpC-like"/>
</dbReference>
<name>A0A498CDW0_9GAMM</name>
<dbReference type="EMBL" id="RCDC01000004">
    <property type="protein sequence ID" value="RLK55976.1"/>
    <property type="molecule type" value="Genomic_DNA"/>
</dbReference>
<evidence type="ECO:0000259" key="3">
    <source>
        <dbReference type="Pfam" id="PF00144"/>
    </source>
</evidence>
<dbReference type="InterPro" id="IPR012338">
    <property type="entry name" value="Beta-lactam/transpept-like"/>
</dbReference>
<sequence>MVLIRLLTFALLFVSASVWAATPAAPVSAQQIFNRWLAAYNVGDPDTLRTVLSTYGIDHTAQRYLDIRETFGPFEVLTRTVETPDTVAAIVRGTTSDRGVLITVAIDPANRPRLKTLQLEGVEIPVAFRPARLEMPALIAQSPARLDALAAQDKLSGTFLLAQDGKVLMAWQGGLADREQGIPVDSTTTFRLASLNKMFTAVAILQLAEAGKLTLDDRIAQHLKHYPNPAVATGVTIRQLLNHTSGLGEIFDEAFEARKTSLKTLADYWPVYGAAAPAFKPGTQDQYSNYGYILLGSIIEAASGQSYDAYVEQHIFAPAGMTSTGAAPEATLVPGRAVPYTLSEGHWVRETKSLPLRGTSAGGGYSTAQDLLRFAEALRSGRLIPAAALDAATSPQNTKGWYGYGFMVSGEGEQRQYGHEGGAPGANAALIVLPSNGYVVIGLSNVDPDAMENVVNFVGNRLPLPQRGLSASPAAPATTRPATRSRTR</sequence>
<gene>
    <name evidence="4" type="ORF">BCL79_0348</name>
</gene>
<dbReference type="PANTHER" id="PTHR46825">
    <property type="entry name" value="D-ALANYL-D-ALANINE-CARBOXYPEPTIDASE/ENDOPEPTIDASE AMPH"/>
    <property type="match status" value="1"/>
</dbReference>
<organism evidence="4 5">
    <name type="scientific">Stenotrophomonas rhizophila</name>
    <dbReference type="NCBI Taxonomy" id="216778"/>
    <lineage>
        <taxon>Bacteria</taxon>
        <taxon>Pseudomonadati</taxon>
        <taxon>Pseudomonadota</taxon>
        <taxon>Gammaproteobacteria</taxon>
        <taxon>Lysobacterales</taxon>
        <taxon>Lysobacteraceae</taxon>
        <taxon>Stenotrophomonas</taxon>
    </lineage>
</organism>
<comment type="caution">
    <text evidence="4">The sequence shown here is derived from an EMBL/GenBank/DDBJ whole genome shotgun (WGS) entry which is preliminary data.</text>
</comment>
<reference evidence="4 5" key="1">
    <citation type="submission" date="2018-10" db="EMBL/GenBank/DDBJ databases">
        <title>Comparative analysis of microorganisms from saline springs in Andes Mountain Range, Colombia.</title>
        <authorList>
            <person name="Rubin E."/>
        </authorList>
    </citation>
    <scope>NUCLEOTIDE SEQUENCE [LARGE SCALE GENOMIC DNA]</scope>
    <source>
        <strain evidence="4 5">USBA GBX 843</strain>
    </source>
</reference>
<evidence type="ECO:0000313" key="5">
    <source>
        <dbReference type="Proteomes" id="UP000274786"/>
    </source>
</evidence>
<dbReference type="InterPro" id="IPR001466">
    <property type="entry name" value="Beta-lactam-related"/>
</dbReference>
<dbReference type="Gene3D" id="3.40.710.10">
    <property type="entry name" value="DD-peptidase/beta-lactamase superfamily"/>
    <property type="match status" value="1"/>
</dbReference>
<dbReference type="OrthoDB" id="9799367at2"/>
<feature type="signal peptide" evidence="2">
    <location>
        <begin position="1"/>
        <end position="20"/>
    </location>
</feature>
<dbReference type="AlphaFoldDB" id="A0A498CDW0"/>
<dbReference type="Proteomes" id="UP000274786">
    <property type="component" value="Unassembled WGS sequence"/>
</dbReference>
<feature type="domain" description="Beta-lactamase-related" evidence="3">
    <location>
        <begin position="151"/>
        <end position="453"/>
    </location>
</feature>
<dbReference type="PANTHER" id="PTHR46825:SF9">
    <property type="entry name" value="BETA-LACTAMASE-RELATED DOMAIN-CONTAINING PROTEIN"/>
    <property type="match status" value="1"/>
</dbReference>
<feature type="compositionally biased region" description="Low complexity" evidence="1">
    <location>
        <begin position="470"/>
        <end position="482"/>
    </location>
</feature>
<accession>A0A498CDW0</accession>
<dbReference type="RefSeq" id="WP_121036878.1">
    <property type="nucleotide sequence ID" value="NZ_RCDC01000004.1"/>
</dbReference>
<dbReference type="Pfam" id="PF00144">
    <property type="entry name" value="Beta-lactamase"/>
    <property type="match status" value="1"/>
</dbReference>
<dbReference type="SUPFAM" id="SSF56601">
    <property type="entry name" value="beta-lactamase/transpeptidase-like"/>
    <property type="match status" value="1"/>
</dbReference>
<proteinExistence type="predicted"/>
<protein>
    <submittedName>
        <fullName evidence="4">CubicO group peptidase (Beta-lactamase class C family)</fullName>
    </submittedName>
</protein>
<feature type="region of interest" description="Disordered" evidence="1">
    <location>
        <begin position="466"/>
        <end position="488"/>
    </location>
</feature>
<evidence type="ECO:0000313" key="4">
    <source>
        <dbReference type="EMBL" id="RLK55976.1"/>
    </source>
</evidence>